<protein>
    <submittedName>
        <fullName evidence="2">GNAT family N-acetyltransferase</fullName>
        <ecNumber evidence="2">2.3.1.-</ecNumber>
    </submittedName>
</protein>
<dbReference type="Gene3D" id="3.40.630.30">
    <property type="match status" value="1"/>
</dbReference>
<dbReference type="GO" id="GO:0016746">
    <property type="term" value="F:acyltransferase activity"/>
    <property type="evidence" value="ECO:0007669"/>
    <property type="project" value="UniProtKB-KW"/>
</dbReference>
<dbReference type="InterPro" id="IPR000182">
    <property type="entry name" value="GNAT_dom"/>
</dbReference>
<feature type="domain" description="N-acetyltransferase" evidence="1">
    <location>
        <begin position="4"/>
        <end position="139"/>
    </location>
</feature>
<keyword evidence="2" id="KW-0012">Acyltransferase</keyword>
<dbReference type="Pfam" id="PF13673">
    <property type="entry name" value="Acetyltransf_10"/>
    <property type="match status" value="1"/>
</dbReference>
<dbReference type="EC" id="2.3.1.-" evidence="2"/>
<dbReference type="EMBL" id="JASWER010000001">
    <property type="protein sequence ID" value="MDL5376024.1"/>
    <property type="molecule type" value="Genomic_DNA"/>
</dbReference>
<comment type="caution">
    <text evidence="2">The sequence shown here is derived from an EMBL/GenBank/DDBJ whole genome shotgun (WGS) entry which is preliminary data.</text>
</comment>
<keyword evidence="2" id="KW-0808">Transferase</keyword>
<dbReference type="RefSeq" id="WP_029595612.1">
    <property type="nucleotide sequence ID" value="NZ_CP183077.1"/>
</dbReference>
<evidence type="ECO:0000259" key="1">
    <source>
        <dbReference type="PROSITE" id="PS51186"/>
    </source>
</evidence>
<evidence type="ECO:0000313" key="2">
    <source>
        <dbReference type="EMBL" id="MDL5376024.1"/>
    </source>
</evidence>
<gene>
    <name evidence="2" type="ORF">QR695_03260</name>
</gene>
<proteinExistence type="predicted"/>
<keyword evidence="3" id="KW-1185">Reference proteome</keyword>
<dbReference type="InterPro" id="IPR016181">
    <property type="entry name" value="Acyl_CoA_acyltransferase"/>
</dbReference>
<evidence type="ECO:0000313" key="3">
    <source>
        <dbReference type="Proteomes" id="UP001230807"/>
    </source>
</evidence>
<dbReference type="SUPFAM" id="SSF55729">
    <property type="entry name" value="Acyl-CoA N-acyltransferases (Nat)"/>
    <property type="match status" value="1"/>
</dbReference>
<organism evidence="2 3">
    <name type="scientific">Exiguobacterium mexicanum</name>
    <dbReference type="NCBI Taxonomy" id="340146"/>
    <lineage>
        <taxon>Bacteria</taxon>
        <taxon>Bacillati</taxon>
        <taxon>Bacillota</taxon>
        <taxon>Bacilli</taxon>
        <taxon>Bacillales</taxon>
        <taxon>Bacillales Family XII. Incertae Sedis</taxon>
        <taxon>Exiguobacterium</taxon>
    </lineage>
</organism>
<sequence>MQKKRFDELTTRELYELLALRTEIFVVEQDCPYQEVDGKDVTAVHYWIEADGRPIAALRVLEDESPIAIGRVVTKSTHRGQGHSRRLMQEAVADFGDRDLYLQAQTYVEPFYASFGFTRTSEEYLEDGIPHVDMVRTATVSK</sequence>
<reference evidence="2 3" key="1">
    <citation type="submission" date="2023-06" db="EMBL/GenBank/DDBJ databases">
        <title>Influencing factors and mechanism of Cr(VI) reduction by facultative anaerobic Exiguobacterium sp. PY14.</title>
        <authorList>
            <person name="Zou L."/>
        </authorList>
    </citation>
    <scope>NUCLEOTIDE SEQUENCE [LARGE SCALE GENOMIC DNA]</scope>
    <source>
        <strain evidence="2 3">PY14</strain>
    </source>
</reference>
<accession>A0ABT7MKS9</accession>
<dbReference type="Proteomes" id="UP001230807">
    <property type="component" value="Unassembled WGS sequence"/>
</dbReference>
<name>A0ABT7MKS9_9BACL</name>
<dbReference type="CDD" id="cd04301">
    <property type="entry name" value="NAT_SF"/>
    <property type="match status" value="1"/>
</dbReference>
<dbReference type="PROSITE" id="PS51186">
    <property type="entry name" value="GNAT"/>
    <property type="match status" value="1"/>
</dbReference>